<dbReference type="AlphaFoldDB" id="A0A383CHH5"/>
<reference evidence="1" key="1">
    <citation type="submission" date="2018-05" db="EMBL/GenBank/DDBJ databases">
        <authorList>
            <person name="Lanie J.A."/>
            <person name="Ng W.-L."/>
            <person name="Kazmierczak K.M."/>
            <person name="Andrzejewski T.M."/>
            <person name="Davidsen T.M."/>
            <person name="Wayne K.J."/>
            <person name="Tettelin H."/>
            <person name="Glass J.I."/>
            <person name="Rusch D."/>
            <person name="Podicherti R."/>
            <person name="Tsui H.-C.T."/>
            <person name="Winkler M.E."/>
        </authorList>
    </citation>
    <scope>NUCLEOTIDE SEQUENCE</scope>
</reference>
<protein>
    <submittedName>
        <fullName evidence="1">Uncharacterized protein</fullName>
    </submittedName>
</protein>
<name>A0A383CHH5_9ZZZZ</name>
<accession>A0A383CHH5</accession>
<organism evidence="1">
    <name type="scientific">marine metagenome</name>
    <dbReference type="NCBI Taxonomy" id="408172"/>
    <lineage>
        <taxon>unclassified sequences</taxon>
        <taxon>metagenomes</taxon>
        <taxon>ecological metagenomes</taxon>
    </lineage>
</organism>
<dbReference type="EMBL" id="UINC01208899">
    <property type="protein sequence ID" value="SVE31672.1"/>
    <property type="molecule type" value="Genomic_DNA"/>
</dbReference>
<sequence length="100" mass="10718">MMELKPGLRLRSAVCDAEVMVIKAAAGDGLTCGGESLLEQAKDAKAAANPEHMHGCVIGKRYVNEAETIELLCIKSGEGSLYYNSDELMTKDTKKLPSSD</sequence>
<gene>
    <name evidence="1" type="ORF">METZ01_LOCUS484526</name>
</gene>
<evidence type="ECO:0000313" key="1">
    <source>
        <dbReference type="EMBL" id="SVE31672.1"/>
    </source>
</evidence>
<proteinExistence type="predicted"/>